<keyword evidence="4" id="KW-1133">Transmembrane helix</keyword>
<dbReference type="AlphaFoldDB" id="A0A7V4WXE8"/>
<dbReference type="SUPFAM" id="SSF51445">
    <property type="entry name" value="(Trans)glycosidases"/>
    <property type="match status" value="1"/>
</dbReference>
<dbReference type="InterPro" id="IPR054593">
    <property type="entry name" value="Beta-mannosidase-like_N2"/>
</dbReference>
<dbReference type="Gene3D" id="2.60.40.10">
    <property type="entry name" value="Immunoglobulins"/>
    <property type="match status" value="1"/>
</dbReference>
<dbReference type="SUPFAM" id="SSF49303">
    <property type="entry name" value="beta-Galactosidase/glucuronidase domain"/>
    <property type="match status" value="1"/>
</dbReference>
<gene>
    <name evidence="6" type="ORF">ENK44_17295</name>
</gene>
<evidence type="ECO:0000256" key="1">
    <source>
        <dbReference type="ARBA" id="ARBA00007401"/>
    </source>
</evidence>
<dbReference type="InterPro" id="IPR008979">
    <property type="entry name" value="Galactose-bd-like_sf"/>
</dbReference>
<keyword evidence="4" id="KW-0472">Membrane</keyword>
<dbReference type="GO" id="GO:0005975">
    <property type="term" value="P:carbohydrate metabolic process"/>
    <property type="evidence" value="ECO:0007669"/>
    <property type="project" value="InterPro"/>
</dbReference>
<comment type="similarity">
    <text evidence="1">Belongs to the glycosyl hydrolase 2 family.</text>
</comment>
<dbReference type="Gene3D" id="3.20.20.80">
    <property type="entry name" value="Glycosidases"/>
    <property type="match status" value="1"/>
</dbReference>
<name>A0A7V4WXE8_CALAY</name>
<dbReference type="InterPro" id="IPR013783">
    <property type="entry name" value="Ig-like_fold"/>
</dbReference>
<reference evidence="6" key="1">
    <citation type="journal article" date="2020" name="mSystems">
        <title>Genome- and Community-Level Interaction Insights into Carbon Utilization and Element Cycling Functions of Hydrothermarchaeota in Hydrothermal Sediment.</title>
        <authorList>
            <person name="Zhou Z."/>
            <person name="Liu Y."/>
            <person name="Xu W."/>
            <person name="Pan J."/>
            <person name="Luo Z.H."/>
            <person name="Li M."/>
        </authorList>
    </citation>
    <scope>NUCLEOTIDE SEQUENCE [LARGE SCALE GENOMIC DNA]</scope>
    <source>
        <strain evidence="6">HyVt-577</strain>
    </source>
</reference>
<dbReference type="PROSITE" id="PS50022">
    <property type="entry name" value="FA58C_3"/>
    <property type="match status" value="1"/>
</dbReference>
<feature type="transmembrane region" description="Helical" evidence="4">
    <location>
        <begin position="17"/>
        <end position="34"/>
    </location>
</feature>
<evidence type="ECO:0000259" key="5">
    <source>
        <dbReference type="PROSITE" id="PS50022"/>
    </source>
</evidence>
<dbReference type="Gene3D" id="2.60.120.260">
    <property type="entry name" value="Galactose-binding domain-like"/>
    <property type="match status" value="2"/>
</dbReference>
<dbReference type="SUPFAM" id="SSF49785">
    <property type="entry name" value="Galactose-binding domain-like"/>
    <property type="match status" value="2"/>
</dbReference>
<protein>
    <recommendedName>
        <fullName evidence="5">F5/8 type C domain-containing protein</fullName>
    </recommendedName>
</protein>
<accession>A0A7V4WXE8</accession>
<sequence length="1044" mass="120618">MATSVIKCCVFLAAKNGVWTLGRFFLLIYIVLLFKQGFGMDYKRVALNGTWQLQPGTDMPERFDYHIAVPALVDVAEPALNWSEHNFFWYHKSFKLAPSEKSDKIILQIEQVKYGTQVWINGHNIGGDIACYTSQEFDLTPYIRFDAENELLVRVGRKESLPEHSAVGSDFEKISWIPGIWGDVWLHLYGGGRVKWTRINSDITDGTVDIYSEIESWQKTIKQPFHLRYVVREKESQRIVAESPVFSIEVSKKANTEHSCRLRLKGFQLWSPEKPFLYELEVELRDSKGLAHRRIIPFGLREFAIRNGSFYLNGRRRVLLGSNIPFHRMLSDTTRGLLPWDTSWIRKALVEIPKAHNMFFFRFHLGHAYNKWYDIADEGGILLQDEWMFWTSGGSREQIRKEFTAWIRENINHPSIVIWDPLNESEDEWVTGELIPELKKIDPGRPWEMVDFGEDHPYIYSLGPVLNGEKFGFSRSVFDLQKSKQATMINEYIWWWLDREGNPTPLTQIVVERWLGNSYNKDALLEHQAFLAQELTELWRRLDIDAILPFVYLSVGEGATANWFFGPLKDLRPKPVLTTLKNAFAPLGVSLELWDRHFLISEQREIPLYLFNDTNKDTRLTARIVLSGIDEEREVFKETISAASGRHVRVSAPIIFPQLTGKYDITATLEDQSGRVLAYSRKPAFVFAAPSIPPDLPKGLVIHDPHKEITDLFEQKKLKFHTLNDPLNGARVVLINHSGLDSLYAAKKSDLSSFVRNGGVLIIQEAEYGVKEEREVSLLDDLSVHIVRREDRDRGGYDSYVFKTDNSHPLWRGIEDDHLKMFNGALGGEIVSQHNLHPTRPFHAAAVCNLSLKVPAVLEIPYGKGWVVLSRIQVRGRLLANKSSAKGLYERRYDPVAESYLYNLLCAYLDNDKYFASFRQELNEKKIYIARARASSGQIYDALDGKFETRWSSDASDPQWAWIDLGRPTELNRIIFHWETAYGKEYKISISDDNTHWETVYKEDNSDGAKDVIDLQGIRTRYLKIDFIQRGTRWGYSIWELELE</sequence>
<dbReference type="GO" id="GO:0004553">
    <property type="term" value="F:hydrolase activity, hydrolyzing O-glycosyl compounds"/>
    <property type="evidence" value="ECO:0007669"/>
    <property type="project" value="InterPro"/>
</dbReference>
<dbReference type="PANTHER" id="PTHR42732">
    <property type="entry name" value="BETA-GALACTOSIDASE"/>
    <property type="match status" value="1"/>
</dbReference>
<keyword evidence="2" id="KW-0378">Hydrolase</keyword>
<dbReference type="EMBL" id="DRQG01000161">
    <property type="protein sequence ID" value="HGY57466.1"/>
    <property type="molecule type" value="Genomic_DNA"/>
</dbReference>
<feature type="domain" description="F5/8 type C" evidence="5">
    <location>
        <begin position="944"/>
        <end position="1044"/>
    </location>
</feature>
<dbReference type="Pfam" id="PF00703">
    <property type="entry name" value="Glyco_hydro_2"/>
    <property type="match status" value="1"/>
</dbReference>
<dbReference type="InterPro" id="IPR006102">
    <property type="entry name" value="Ig-like_GH2"/>
</dbReference>
<dbReference type="InterPro" id="IPR000421">
    <property type="entry name" value="FA58C"/>
</dbReference>
<dbReference type="Proteomes" id="UP000885779">
    <property type="component" value="Unassembled WGS sequence"/>
</dbReference>
<dbReference type="PANTHER" id="PTHR42732:SF1">
    <property type="entry name" value="BETA-MANNOSIDASE"/>
    <property type="match status" value="1"/>
</dbReference>
<evidence type="ECO:0000256" key="4">
    <source>
        <dbReference type="SAM" id="Phobius"/>
    </source>
</evidence>
<comment type="caution">
    <text evidence="6">The sequence shown here is derived from an EMBL/GenBank/DDBJ whole genome shotgun (WGS) entry which is preliminary data.</text>
</comment>
<evidence type="ECO:0000256" key="3">
    <source>
        <dbReference type="ARBA" id="ARBA00023295"/>
    </source>
</evidence>
<dbReference type="Pfam" id="PF22666">
    <property type="entry name" value="Glyco_hydro_2_N2"/>
    <property type="match status" value="1"/>
</dbReference>
<evidence type="ECO:0000313" key="6">
    <source>
        <dbReference type="EMBL" id="HGY57466.1"/>
    </source>
</evidence>
<evidence type="ECO:0000256" key="2">
    <source>
        <dbReference type="ARBA" id="ARBA00022801"/>
    </source>
</evidence>
<dbReference type="Pfam" id="PF00754">
    <property type="entry name" value="F5_F8_type_C"/>
    <property type="match status" value="1"/>
</dbReference>
<keyword evidence="3" id="KW-0326">Glycosidase</keyword>
<dbReference type="InterPro" id="IPR051913">
    <property type="entry name" value="GH2_Domain-Containing"/>
</dbReference>
<keyword evidence="4" id="KW-0812">Transmembrane</keyword>
<proteinExistence type="inferred from homology"/>
<dbReference type="InterPro" id="IPR029062">
    <property type="entry name" value="Class_I_gatase-like"/>
</dbReference>
<dbReference type="InterPro" id="IPR036156">
    <property type="entry name" value="Beta-gal/glucu_dom_sf"/>
</dbReference>
<dbReference type="SUPFAM" id="SSF52317">
    <property type="entry name" value="Class I glutamine amidotransferase-like"/>
    <property type="match status" value="1"/>
</dbReference>
<organism evidence="6">
    <name type="scientific">Caldithrix abyssi</name>
    <dbReference type="NCBI Taxonomy" id="187145"/>
    <lineage>
        <taxon>Bacteria</taxon>
        <taxon>Pseudomonadati</taxon>
        <taxon>Calditrichota</taxon>
        <taxon>Calditrichia</taxon>
        <taxon>Calditrichales</taxon>
        <taxon>Calditrichaceae</taxon>
        <taxon>Caldithrix</taxon>
    </lineage>
</organism>
<dbReference type="InterPro" id="IPR017853">
    <property type="entry name" value="GH"/>
</dbReference>